<evidence type="ECO:0000313" key="17">
    <source>
        <dbReference type="EMBL" id="NHN54266.1"/>
    </source>
</evidence>
<dbReference type="GO" id="GO:0009398">
    <property type="term" value="P:FMN biosynthetic process"/>
    <property type="evidence" value="ECO:0007669"/>
    <property type="project" value="UniProtKB-UniRule"/>
</dbReference>
<evidence type="ECO:0000313" key="18">
    <source>
        <dbReference type="Proteomes" id="UP000744769"/>
    </source>
</evidence>
<dbReference type="InterPro" id="IPR023465">
    <property type="entry name" value="Riboflavin_kinase_dom_sf"/>
</dbReference>
<comment type="catalytic activity">
    <reaction evidence="13 15">
        <text>riboflavin + ATP = FMN + ADP + H(+)</text>
        <dbReference type="Rhea" id="RHEA:14357"/>
        <dbReference type="ChEBI" id="CHEBI:15378"/>
        <dbReference type="ChEBI" id="CHEBI:30616"/>
        <dbReference type="ChEBI" id="CHEBI:57986"/>
        <dbReference type="ChEBI" id="CHEBI:58210"/>
        <dbReference type="ChEBI" id="CHEBI:456216"/>
        <dbReference type="EC" id="2.7.1.26"/>
    </reaction>
</comment>
<dbReference type="SMART" id="SM00904">
    <property type="entry name" value="Flavokinase"/>
    <property type="match status" value="1"/>
</dbReference>
<dbReference type="GO" id="GO:0009231">
    <property type="term" value="P:riboflavin biosynthetic process"/>
    <property type="evidence" value="ECO:0007669"/>
    <property type="project" value="InterPro"/>
</dbReference>
<dbReference type="PANTHER" id="PTHR22749">
    <property type="entry name" value="RIBOFLAVIN KINASE/FMN ADENYLYLTRANSFERASE"/>
    <property type="match status" value="1"/>
</dbReference>
<evidence type="ECO:0000256" key="15">
    <source>
        <dbReference type="PIRNR" id="PIRNR004491"/>
    </source>
</evidence>
<evidence type="ECO:0000256" key="11">
    <source>
        <dbReference type="ARBA" id="ARBA00022840"/>
    </source>
</evidence>
<keyword evidence="10 15" id="KW-0274">FAD</keyword>
<organism evidence="17 18">
    <name type="scientific">Metallococcus carri</name>
    <dbReference type="NCBI Taxonomy" id="1656884"/>
    <lineage>
        <taxon>Bacteria</taxon>
        <taxon>Bacillati</taxon>
        <taxon>Actinomycetota</taxon>
        <taxon>Actinomycetes</taxon>
        <taxon>Micrococcales</taxon>
        <taxon>Dermacoccaceae</taxon>
        <taxon>Metallococcus</taxon>
    </lineage>
</organism>
<evidence type="ECO:0000256" key="10">
    <source>
        <dbReference type="ARBA" id="ARBA00022827"/>
    </source>
</evidence>
<dbReference type="InterPro" id="IPR015865">
    <property type="entry name" value="Riboflavin_kinase_bac/euk"/>
</dbReference>
<reference evidence="17" key="1">
    <citation type="submission" date="2020-03" db="EMBL/GenBank/DDBJ databases">
        <title>Draft sequencing of Calidifontibacter sp. DB0510.</title>
        <authorList>
            <person name="Kim D.-U."/>
        </authorList>
    </citation>
    <scope>NUCLEOTIDE SEQUENCE</scope>
    <source>
        <strain evidence="17">DB0510</strain>
    </source>
</reference>
<dbReference type="SUPFAM" id="SSF52374">
    <property type="entry name" value="Nucleotidylyl transferase"/>
    <property type="match status" value="1"/>
</dbReference>
<dbReference type="InterPro" id="IPR002606">
    <property type="entry name" value="Riboflavin_kinase_bac"/>
</dbReference>
<keyword evidence="4 15" id="KW-0285">Flavoprotein</keyword>
<sequence length="316" mass="34651">MLQLTDLASVPSEVVPSVVTIGNFDGVHLGHGALLDEVVRQARGRSIHAIAVTFDPHPLRVLHPDRAPDQLCDLPTRLERIADHGVDVTLVLPFTLELAAMSPEEFVHAVFVQALGAQAVVVGRDTKFGAKNSGDVDTLRELGQKYGFEVTVLQDVGDDGRFSSTSVRAHLHEGDIPAAAHVLGRLPEVRGTVVRGHMRGRELGFPTANLSPESTGLVPADGVYGGWLVRDNLPEDHPDHRMPAAISVGTNPTFDDVPERTVEAYVLDRDDLDLYDEHVRVEFVQRLRGNVRFDSIEALIEQMTRDVDICRDLLQP</sequence>
<dbReference type="NCBIfam" id="TIGR00083">
    <property type="entry name" value="ribF"/>
    <property type="match status" value="1"/>
</dbReference>
<evidence type="ECO:0000256" key="2">
    <source>
        <dbReference type="ARBA" id="ARBA00004726"/>
    </source>
</evidence>
<evidence type="ECO:0000256" key="4">
    <source>
        <dbReference type="ARBA" id="ARBA00022630"/>
    </source>
</evidence>
<evidence type="ECO:0000256" key="14">
    <source>
        <dbReference type="ARBA" id="ARBA00049494"/>
    </source>
</evidence>
<keyword evidence="7 15" id="KW-0548">Nucleotidyltransferase</keyword>
<dbReference type="PIRSF" id="PIRSF004491">
    <property type="entry name" value="FAD_Synth"/>
    <property type="match status" value="1"/>
</dbReference>
<accession>A0A967B457</accession>
<dbReference type="Gene3D" id="2.40.30.30">
    <property type="entry name" value="Riboflavin kinase-like"/>
    <property type="match status" value="1"/>
</dbReference>
<dbReference type="GO" id="GO:0005524">
    <property type="term" value="F:ATP binding"/>
    <property type="evidence" value="ECO:0007669"/>
    <property type="project" value="UniProtKB-UniRule"/>
</dbReference>
<dbReference type="InterPro" id="IPR023468">
    <property type="entry name" value="Riboflavin_kinase"/>
</dbReference>
<comment type="pathway">
    <text evidence="3 15">Cofactor biosynthesis; FMN biosynthesis; FMN from riboflavin (ATP route): step 1/1.</text>
</comment>
<dbReference type="FunFam" id="3.40.50.620:FF:000021">
    <property type="entry name" value="Riboflavin biosynthesis protein"/>
    <property type="match status" value="1"/>
</dbReference>
<dbReference type="PANTHER" id="PTHR22749:SF6">
    <property type="entry name" value="RIBOFLAVIN KINASE"/>
    <property type="match status" value="1"/>
</dbReference>
<dbReference type="RefSeq" id="WP_166191644.1">
    <property type="nucleotide sequence ID" value="NZ_JAAOIV010000001.1"/>
</dbReference>
<evidence type="ECO:0000256" key="8">
    <source>
        <dbReference type="ARBA" id="ARBA00022741"/>
    </source>
</evidence>
<feature type="domain" description="Riboflavin kinase" evidence="16">
    <location>
        <begin position="182"/>
        <end position="315"/>
    </location>
</feature>
<dbReference type="CDD" id="cd02064">
    <property type="entry name" value="FAD_synthetase_N"/>
    <property type="match status" value="1"/>
</dbReference>
<dbReference type="AlphaFoldDB" id="A0A967B457"/>
<keyword evidence="8 15" id="KW-0547">Nucleotide-binding</keyword>
<keyword evidence="9 15" id="KW-0418">Kinase</keyword>
<dbReference type="EMBL" id="JAAOIV010000001">
    <property type="protein sequence ID" value="NHN54266.1"/>
    <property type="molecule type" value="Genomic_DNA"/>
</dbReference>
<evidence type="ECO:0000259" key="16">
    <source>
        <dbReference type="SMART" id="SM00904"/>
    </source>
</evidence>
<dbReference type="EC" id="2.7.1.26" evidence="15"/>
<dbReference type="Pfam" id="PF01687">
    <property type="entry name" value="Flavokinase"/>
    <property type="match status" value="1"/>
</dbReference>
<comment type="caution">
    <text evidence="17">The sequence shown here is derived from an EMBL/GenBank/DDBJ whole genome shotgun (WGS) entry which is preliminary data.</text>
</comment>
<keyword evidence="6 15" id="KW-0808">Transferase</keyword>
<dbReference type="GO" id="GO:0003919">
    <property type="term" value="F:FMN adenylyltransferase activity"/>
    <property type="evidence" value="ECO:0007669"/>
    <property type="project" value="UniProtKB-UniRule"/>
</dbReference>
<comment type="similarity">
    <text evidence="15">Belongs to the ribF family.</text>
</comment>
<evidence type="ECO:0000256" key="13">
    <source>
        <dbReference type="ARBA" id="ARBA00047880"/>
    </source>
</evidence>
<keyword evidence="5 15" id="KW-0288">FMN</keyword>
<evidence type="ECO:0000256" key="12">
    <source>
        <dbReference type="ARBA" id="ARBA00023268"/>
    </source>
</evidence>
<evidence type="ECO:0000256" key="7">
    <source>
        <dbReference type="ARBA" id="ARBA00022695"/>
    </source>
</evidence>
<keyword evidence="11 15" id="KW-0067">ATP-binding</keyword>
<dbReference type="GO" id="GO:0006747">
    <property type="term" value="P:FAD biosynthetic process"/>
    <property type="evidence" value="ECO:0007669"/>
    <property type="project" value="UniProtKB-UniRule"/>
</dbReference>
<evidence type="ECO:0000256" key="9">
    <source>
        <dbReference type="ARBA" id="ARBA00022777"/>
    </source>
</evidence>
<evidence type="ECO:0000256" key="1">
    <source>
        <dbReference type="ARBA" id="ARBA00002121"/>
    </source>
</evidence>
<name>A0A967B457_9MICO</name>
<dbReference type="InterPro" id="IPR015864">
    <property type="entry name" value="FAD_synthase"/>
</dbReference>
<dbReference type="Pfam" id="PF06574">
    <property type="entry name" value="FAD_syn"/>
    <property type="match status" value="1"/>
</dbReference>
<evidence type="ECO:0000256" key="6">
    <source>
        <dbReference type="ARBA" id="ARBA00022679"/>
    </source>
</evidence>
<dbReference type="FunFam" id="2.40.30.30:FF:000003">
    <property type="entry name" value="Riboflavin biosynthesis protein"/>
    <property type="match status" value="1"/>
</dbReference>
<dbReference type="Gene3D" id="3.40.50.620">
    <property type="entry name" value="HUPs"/>
    <property type="match status" value="1"/>
</dbReference>
<dbReference type="EC" id="2.7.7.2" evidence="15"/>
<gene>
    <name evidence="17" type="ORF">G9U51_00515</name>
</gene>
<keyword evidence="18" id="KW-1185">Reference proteome</keyword>
<evidence type="ECO:0000256" key="3">
    <source>
        <dbReference type="ARBA" id="ARBA00005201"/>
    </source>
</evidence>
<keyword evidence="12" id="KW-0511">Multifunctional enzyme</keyword>
<proteinExistence type="inferred from homology"/>
<dbReference type="NCBIfam" id="NF004160">
    <property type="entry name" value="PRK05627.1-3"/>
    <property type="match status" value="1"/>
</dbReference>
<dbReference type="GO" id="GO:0008531">
    <property type="term" value="F:riboflavin kinase activity"/>
    <property type="evidence" value="ECO:0007669"/>
    <property type="project" value="UniProtKB-UniRule"/>
</dbReference>
<evidence type="ECO:0000256" key="5">
    <source>
        <dbReference type="ARBA" id="ARBA00022643"/>
    </source>
</evidence>
<dbReference type="Proteomes" id="UP000744769">
    <property type="component" value="Unassembled WGS sequence"/>
</dbReference>
<dbReference type="InterPro" id="IPR014729">
    <property type="entry name" value="Rossmann-like_a/b/a_fold"/>
</dbReference>
<dbReference type="SUPFAM" id="SSF82114">
    <property type="entry name" value="Riboflavin kinase-like"/>
    <property type="match status" value="1"/>
</dbReference>
<comment type="pathway">
    <text evidence="2 15">Cofactor biosynthesis; FAD biosynthesis; FAD from FMN: step 1/1.</text>
</comment>
<comment type="function">
    <text evidence="1">Catalyzes the phosphorylation of riboflavin to FMN followed by the adenylation of FMN to FAD.</text>
</comment>
<comment type="catalytic activity">
    <reaction evidence="14 15">
        <text>FMN + ATP + H(+) = FAD + diphosphate</text>
        <dbReference type="Rhea" id="RHEA:17237"/>
        <dbReference type="ChEBI" id="CHEBI:15378"/>
        <dbReference type="ChEBI" id="CHEBI:30616"/>
        <dbReference type="ChEBI" id="CHEBI:33019"/>
        <dbReference type="ChEBI" id="CHEBI:57692"/>
        <dbReference type="ChEBI" id="CHEBI:58210"/>
        <dbReference type="EC" id="2.7.7.2"/>
    </reaction>
</comment>
<protein>
    <recommendedName>
        <fullName evidence="15">Riboflavin biosynthesis protein</fullName>
    </recommendedName>
    <domain>
        <recommendedName>
            <fullName evidence="15">Riboflavin kinase</fullName>
            <ecNumber evidence="15">2.7.1.26</ecNumber>
        </recommendedName>
        <alternativeName>
            <fullName evidence="15">Flavokinase</fullName>
        </alternativeName>
    </domain>
    <domain>
        <recommendedName>
            <fullName evidence="15">FMN adenylyltransferase</fullName>
            <ecNumber evidence="15">2.7.7.2</ecNumber>
        </recommendedName>
        <alternativeName>
            <fullName evidence="15">FAD pyrophosphorylase</fullName>
        </alternativeName>
        <alternativeName>
            <fullName evidence="15">FAD synthase</fullName>
        </alternativeName>
    </domain>
</protein>